<accession>A0AAV9LP13</accession>
<proteinExistence type="predicted"/>
<keyword evidence="3" id="KW-1185">Reference proteome</keyword>
<comment type="caution">
    <text evidence="2">The sequence shown here is derived from an EMBL/GenBank/DDBJ whole genome shotgun (WGS) entry which is preliminary data.</text>
</comment>
<feature type="region of interest" description="Disordered" evidence="1">
    <location>
        <begin position="159"/>
        <end position="192"/>
    </location>
</feature>
<sequence>MEDFRTQITLFIYFGVFDTLRFIIWRLNYPANTKYQKPKRARRALQKRRERGELKENVRNSILDRKATSFFKKVEELSILRDVEVAIYERIKKFVKHETYLLRKVDKKEKQISKLDKMNEQKEMKLLFNQLVEGKSINELDAREMKGLFKVCATKMTKINERKEQPRQPPNPSSNNENVTLSRSPMGDSFND</sequence>
<dbReference type="AlphaFoldDB" id="A0AAV9LP13"/>
<dbReference type="EMBL" id="JAWPEI010000005">
    <property type="protein sequence ID" value="KAK4726992.1"/>
    <property type="molecule type" value="Genomic_DNA"/>
</dbReference>
<evidence type="ECO:0000313" key="2">
    <source>
        <dbReference type="EMBL" id="KAK4726992.1"/>
    </source>
</evidence>
<organism evidence="2 3">
    <name type="scientific">Solanum pinnatisectum</name>
    <name type="common">tansyleaf nightshade</name>
    <dbReference type="NCBI Taxonomy" id="50273"/>
    <lineage>
        <taxon>Eukaryota</taxon>
        <taxon>Viridiplantae</taxon>
        <taxon>Streptophyta</taxon>
        <taxon>Embryophyta</taxon>
        <taxon>Tracheophyta</taxon>
        <taxon>Spermatophyta</taxon>
        <taxon>Magnoliopsida</taxon>
        <taxon>eudicotyledons</taxon>
        <taxon>Gunneridae</taxon>
        <taxon>Pentapetalae</taxon>
        <taxon>asterids</taxon>
        <taxon>lamiids</taxon>
        <taxon>Solanales</taxon>
        <taxon>Solanaceae</taxon>
        <taxon>Solanoideae</taxon>
        <taxon>Solaneae</taxon>
        <taxon>Solanum</taxon>
    </lineage>
</organism>
<protein>
    <submittedName>
        <fullName evidence="2">Uncharacterized protein</fullName>
    </submittedName>
</protein>
<evidence type="ECO:0000313" key="3">
    <source>
        <dbReference type="Proteomes" id="UP001311915"/>
    </source>
</evidence>
<evidence type="ECO:0000256" key="1">
    <source>
        <dbReference type="SAM" id="MobiDB-lite"/>
    </source>
</evidence>
<gene>
    <name evidence="2" type="ORF">R3W88_031909</name>
</gene>
<reference evidence="2 3" key="1">
    <citation type="submission" date="2023-10" db="EMBL/GenBank/DDBJ databases">
        <title>Genome-Wide Identification Analysis in wild type Solanum Pinnatisectum Reveals Some Genes Defensing Phytophthora Infestans.</title>
        <authorList>
            <person name="Sun C."/>
        </authorList>
    </citation>
    <scope>NUCLEOTIDE SEQUENCE [LARGE SCALE GENOMIC DNA]</scope>
    <source>
        <strain evidence="2">LQN</strain>
        <tissue evidence="2">Leaf</tissue>
    </source>
</reference>
<name>A0AAV9LP13_9SOLN</name>
<dbReference type="Proteomes" id="UP001311915">
    <property type="component" value="Unassembled WGS sequence"/>
</dbReference>